<dbReference type="SUPFAM" id="SSF103481">
    <property type="entry name" value="Multidrug resistance efflux transporter EmrE"/>
    <property type="match status" value="2"/>
</dbReference>
<feature type="transmembrane region" description="Helical" evidence="6">
    <location>
        <begin position="135"/>
        <end position="152"/>
    </location>
</feature>
<dbReference type="Pfam" id="PF00892">
    <property type="entry name" value="EamA"/>
    <property type="match status" value="2"/>
</dbReference>
<organism evidence="8 9">
    <name type="scientific">candidate division WWE3 bacterium GW2011_GWA2_44_16</name>
    <dbReference type="NCBI Taxonomy" id="1619110"/>
    <lineage>
        <taxon>Bacteria</taxon>
        <taxon>Katanobacteria</taxon>
    </lineage>
</organism>
<evidence type="ECO:0000256" key="5">
    <source>
        <dbReference type="ARBA" id="ARBA00023136"/>
    </source>
</evidence>
<feature type="transmembrane region" description="Helical" evidence="6">
    <location>
        <begin position="102"/>
        <end position="123"/>
    </location>
</feature>
<name>A0A0G1HEZ5_UNCKA</name>
<feature type="transmembrane region" description="Helical" evidence="6">
    <location>
        <begin position="286"/>
        <end position="305"/>
    </location>
</feature>
<dbReference type="InterPro" id="IPR037185">
    <property type="entry name" value="EmrE-like"/>
</dbReference>
<dbReference type="Proteomes" id="UP000034128">
    <property type="component" value="Unassembled WGS sequence"/>
</dbReference>
<evidence type="ECO:0000259" key="7">
    <source>
        <dbReference type="Pfam" id="PF00892"/>
    </source>
</evidence>
<feature type="transmembrane region" description="Helical" evidence="6">
    <location>
        <begin position="253"/>
        <end position="274"/>
    </location>
</feature>
<dbReference type="EMBL" id="LCIA01000005">
    <property type="protein sequence ID" value="KKT45455.1"/>
    <property type="molecule type" value="Genomic_DNA"/>
</dbReference>
<proteinExistence type="inferred from homology"/>
<keyword evidence="5 6" id="KW-0472">Membrane</keyword>
<protein>
    <recommendedName>
        <fullName evidence="7">EamA domain-containing protein</fullName>
    </recommendedName>
</protein>
<evidence type="ECO:0000256" key="4">
    <source>
        <dbReference type="ARBA" id="ARBA00022989"/>
    </source>
</evidence>
<feature type="transmembrane region" description="Helical" evidence="6">
    <location>
        <begin position="164"/>
        <end position="184"/>
    </location>
</feature>
<feature type="transmembrane region" description="Helical" evidence="6">
    <location>
        <begin position="39"/>
        <end position="63"/>
    </location>
</feature>
<dbReference type="STRING" id="1619110.UW36_C0005G0034"/>
<feature type="transmembrane region" description="Helical" evidence="6">
    <location>
        <begin position="75"/>
        <end position="96"/>
    </location>
</feature>
<evidence type="ECO:0000256" key="2">
    <source>
        <dbReference type="ARBA" id="ARBA00007362"/>
    </source>
</evidence>
<sequence length="332" mass="36476">MSNLPSSPKELKQYAVPAMLIATAIWGFAPPIIKHTLDYIPPMAFLFFRFLIVCLLLLPFMYLRLRREKITLREFPVLAISGLLGQTSLILVFWGLKFTTSLEVAVIGIIAPLLMVAAGHYFYGDKVNKKIKLGLLITSIGTLILAIGPILDSNSGRGLIGYRIIGNVLIVLYNLVWTAFVLWSKRLRGENSPKLNRTAKYLGICLPTKKYESSTITTVSFYVALLTMIPLYILETSGAFGNSNTYNIASIPVLAWAGLLYMAVLSSIAAYGLFEWSLKYLKVTDTAIFSYIAPLFTLPAAFLLLGELPTKGILVGAAVVVLGIAVAEKNRS</sequence>
<dbReference type="InterPro" id="IPR000620">
    <property type="entry name" value="EamA_dom"/>
</dbReference>
<feature type="transmembrane region" description="Helical" evidence="6">
    <location>
        <begin position="216"/>
        <end position="233"/>
    </location>
</feature>
<accession>A0A0G1HEZ5</accession>
<evidence type="ECO:0000313" key="9">
    <source>
        <dbReference type="Proteomes" id="UP000034128"/>
    </source>
</evidence>
<dbReference type="AlphaFoldDB" id="A0A0G1HEZ5"/>
<comment type="subcellular location">
    <subcellularLocation>
        <location evidence="1">Membrane</location>
        <topology evidence="1">Multi-pass membrane protein</topology>
    </subcellularLocation>
</comment>
<feature type="domain" description="EamA" evidence="7">
    <location>
        <begin position="16"/>
        <end position="145"/>
    </location>
</feature>
<reference evidence="8 9" key="1">
    <citation type="journal article" date="2015" name="Nature">
        <title>rRNA introns, odd ribosomes, and small enigmatic genomes across a large radiation of phyla.</title>
        <authorList>
            <person name="Brown C.T."/>
            <person name="Hug L.A."/>
            <person name="Thomas B.C."/>
            <person name="Sharon I."/>
            <person name="Castelle C.J."/>
            <person name="Singh A."/>
            <person name="Wilkins M.J."/>
            <person name="Williams K.H."/>
            <person name="Banfield J.F."/>
        </authorList>
    </citation>
    <scope>NUCLEOTIDE SEQUENCE [LARGE SCALE GENOMIC DNA]</scope>
</reference>
<evidence type="ECO:0000256" key="6">
    <source>
        <dbReference type="SAM" id="Phobius"/>
    </source>
</evidence>
<dbReference type="InterPro" id="IPR050638">
    <property type="entry name" value="AA-Vitamin_Transporters"/>
</dbReference>
<comment type="caution">
    <text evidence="8">The sequence shown here is derived from an EMBL/GenBank/DDBJ whole genome shotgun (WGS) entry which is preliminary data.</text>
</comment>
<keyword evidence="4 6" id="KW-1133">Transmembrane helix</keyword>
<evidence type="ECO:0000256" key="1">
    <source>
        <dbReference type="ARBA" id="ARBA00004141"/>
    </source>
</evidence>
<dbReference type="PANTHER" id="PTHR32322:SF2">
    <property type="entry name" value="EAMA DOMAIN-CONTAINING PROTEIN"/>
    <property type="match status" value="1"/>
</dbReference>
<dbReference type="PANTHER" id="PTHR32322">
    <property type="entry name" value="INNER MEMBRANE TRANSPORTER"/>
    <property type="match status" value="1"/>
</dbReference>
<comment type="similarity">
    <text evidence="2">Belongs to the EamA transporter family.</text>
</comment>
<gene>
    <name evidence="8" type="ORF">UW36_C0005G0034</name>
</gene>
<feature type="transmembrane region" description="Helical" evidence="6">
    <location>
        <begin position="14"/>
        <end position="33"/>
    </location>
</feature>
<evidence type="ECO:0000256" key="3">
    <source>
        <dbReference type="ARBA" id="ARBA00022692"/>
    </source>
</evidence>
<keyword evidence="3 6" id="KW-0812">Transmembrane</keyword>
<feature type="transmembrane region" description="Helical" evidence="6">
    <location>
        <begin position="311"/>
        <end position="327"/>
    </location>
</feature>
<dbReference type="GO" id="GO:0016020">
    <property type="term" value="C:membrane"/>
    <property type="evidence" value="ECO:0007669"/>
    <property type="project" value="UniProtKB-SubCell"/>
</dbReference>
<feature type="domain" description="EamA" evidence="7">
    <location>
        <begin position="209"/>
        <end position="326"/>
    </location>
</feature>
<evidence type="ECO:0000313" key="8">
    <source>
        <dbReference type="EMBL" id="KKT45455.1"/>
    </source>
</evidence>